<keyword evidence="3" id="KW-0547">Nucleotide-binding</keyword>
<evidence type="ECO:0000256" key="4">
    <source>
        <dbReference type="ARBA" id="ARBA00022786"/>
    </source>
</evidence>
<dbReference type="OrthoDB" id="47801at2759"/>
<accession>A0A9Q0R3C0</accession>
<dbReference type="InterPro" id="IPR000608">
    <property type="entry name" value="UBC"/>
</dbReference>
<dbReference type="PROSITE" id="PS50127">
    <property type="entry name" value="UBC_2"/>
    <property type="match status" value="1"/>
</dbReference>
<evidence type="ECO:0000313" key="7">
    <source>
        <dbReference type="EMBL" id="KAJ4981835.1"/>
    </source>
</evidence>
<dbReference type="CDD" id="cd23837">
    <property type="entry name" value="UBCc_UBE2O"/>
    <property type="match status" value="1"/>
</dbReference>
<dbReference type="AlphaFoldDB" id="A0A9Q0R3C0"/>
<evidence type="ECO:0000256" key="1">
    <source>
        <dbReference type="ARBA" id="ARBA00012486"/>
    </source>
</evidence>
<gene>
    <name evidence="7" type="ORF">NE237_032672</name>
</gene>
<proteinExistence type="predicted"/>
<dbReference type="Gene3D" id="3.10.110.10">
    <property type="entry name" value="Ubiquitin Conjugating Enzyme"/>
    <property type="match status" value="1"/>
</dbReference>
<dbReference type="FunFam" id="3.10.110.10:FF:000028">
    <property type="entry name" value="Probable ubiquitin-conjugating enzyme E2 23"/>
    <property type="match status" value="1"/>
</dbReference>
<sequence>MEPQPLVRFVSRKSKLRSMSGASSSRYEPDVIEIMPPASKSLKHNPIVVPDGIIEIDRDEDLGLMLIDEKSKMVSKGKATENGYDNSWQLVKNALANDFVGPTSTDFELINDLPTFTLDNLEPDPQDLVDLEEVDDDSPFYAYGSSLQAQFDAMDLPPGVEASIPWLLGSSESQKTMAGTSSSPVHSQSSSCCEVELVEIDGEEDEVIKKYMSFKQFDTVQDYSDHFYVKGDSSRAKPSTVWAKKIQEEWKIMETGLPDTIFVRVFEERMDLLRAVIVGAAGTPYHDGLFFFDVLFPSNYPNVPPLVHYHSGGLRLNPNLYNCGKVCLSLLNTWSGDANQKWIPGKSTMLQVLVSIQALVLNAKPYFNEPGYERSRGQAAGEKLAQQYNEETFILSCRTMLYSLNRPLKNFEDFVMGHFYKHAYDILEACKAYMEGAQVGCLVKGGVQDVDEGDKSCSNTFKKKVYDISNLLLTKFTEIGAKDCMHFAPKKMMDEDVLDEF</sequence>
<keyword evidence="4" id="KW-0833">Ubl conjugation pathway</keyword>
<dbReference type="Pfam" id="PF00179">
    <property type="entry name" value="UQ_con"/>
    <property type="match status" value="1"/>
</dbReference>
<evidence type="ECO:0000256" key="2">
    <source>
        <dbReference type="ARBA" id="ARBA00022679"/>
    </source>
</evidence>
<protein>
    <recommendedName>
        <fullName evidence="1">E2 ubiquitin-conjugating enzyme</fullName>
        <ecNumber evidence="1">2.3.2.23</ecNumber>
    </recommendedName>
</protein>
<feature type="domain" description="UBC core" evidence="6">
    <location>
        <begin position="241"/>
        <end position="401"/>
    </location>
</feature>
<dbReference type="SUPFAM" id="SSF54495">
    <property type="entry name" value="UBC-like"/>
    <property type="match status" value="1"/>
</dbReference>
<dbReference type="EMBL" id="JAMYWD010000001">
    <property type="protein sequence ID" value="KAJ4981835.1"/>
    <property type="molecule type" value="Genomic_DNA"/>
</dbReference>
<evidence type="ECO:0000259" key="6">
    <source>
        <dbReference type="PROSITE" id="PS50127"/>
    </source>
</evidence>
<evidence type="ECO:0000256" key="5">
    <source>
        <dbReference type="ARBA" id="ARBA00022840"/>
    </source>
</evidence>
<dbReference type="PANTHER" id="PTHR46116:SF41">
    <property type="entry name" value="UBIQUITIN-CONJUGATING ENZYME E2 25-RELATED"/>
    <property type="match status" value="1"/>
</dbReference>
<keyword evidence="2" id="KW-0808">Transferase</keyword>
<dbReference type="Proteomes" id="UP001141806">
    <property type="component" value="Unassembled WGS sequence"/>
</dbReference>
<reference evidence="7" key="1">
    <citation type="journal article" date="2023" name="Plant J.">
        <title>The genome of the king protea, Protea cynaroides.</title>
        <authorList>
            <person name="Chang J."/>
            <person name="Duong T.A."/>
            <person name="Schoeman C."/>
            <person name="Ma X."/>
            <person name="Roodt D."/>
            <person name="Barker N."/>
            <person name="Li Z."/>
            <person name="Van de Peer Y."/>
            <person name="Mizrachi E."/>
        </authorList>
    </citation>
    <scope>NUCLEOTIDE SEQUENCE</scope>
    <source>
        <tissue evidence="7">Young leaves</tissue>
    </source>
</reference>
<evidence type="ECO:0000256" key="3">
    <source>
        <dbReference type="ARBA" id="ARBA00022741"/>
    </source>
</evidence>
<evidence type="ECO:0000313" key="8">
    <source>
        <dbReference type="Proteomes" id="UP001141806"/>
    </source>
</evidence>
<keyword evidence="8" id="KW-1185">Reference proteome</keyword>
<organism evidence="7 8">
    <name type="scientific">Protea cynaroides</name>
    <dbReference type="NCBI Taxonomy" id="273540"/>
    <lineage>
        <taxon>Eukaryota</taxon>
        <taxon>Viridiplantae</taxon>
        <taxon>Streptophyta</taxon>
        <taxon>Embryophyta</taxon>
        <taxon>Tracheophyta</taxon>
        <taxon>Spermatophyta</taxon>
        <taxon>Magnoliopsida</taxon>
        <taxon>Proteales</taxon>
        <taxon>Proteaceae</taxon>
        <taxon>Protea</taxon>
    </lineage>
</organism>
<keyword evidence="5" id="KW-0067">ATP-binding</keyword>
<comment type="caution">
    <text evidence="7">The sequence shown here is derived from an EMBL/GenBank/DDBJ whole genome shotgun (WGS) entry which is preliminary data.</text>
</comment>
<dbReference type="InterPro" id="IPR016135">
    <property type="entry name" value="UBQ-conjugating_enzyme/RWD"/>
</dbReference>
<dbReference type="SMART" id="SM00212">
    <property type="entry name" value="UBCc"/>
    <property type="match status" value="1"/>
</dbReference>
<dbReference type="EC" id="2.3.2.23" evidence="1"/>
<name>A0A9Q0R3C0_9MAGN</name>
<dbReference type="GO" id="GO:0005524">
    <property type="term" value="F:ATP binding"/>
    <property type="evidence" value="ECO:0007669"/>
    <property type="project" value="UniProtKB-KW"/>
</dbReference>
<dbReference type="PANTHER" id="PTHR46116">
    <property type="entry name" value="(E3-INDEPENDENT) E2 UBIQUITIN-CONJUGATING ENZYME"/>
    <property type="match status" value="1"/>
</dbReference>
<dbReference type="GO" id="GO:0061631">
    <property type="term" value="F:ubiquitin conjugating enzyme activity"/>
    <property type="evidence" value="ECO:0007669"/>
    <property type="project" value="UniProtKB-EC"/>
</dbReference>